<dbReference type="NCBIfam" id="TIGR04034">
    <property type="entry name" value="export_SdpA"/>
    <property type="match status" value="1"/>
</dbReference>
<dbReference type="STRING" id="1471761.B0W44_13105"/>
<keyword evidence="3" id="KW-1185">Reference proteome</keyword>
<keyword evidence="1" id="KW-0812">Transmembrane</keyword>
<dbReference type="KEGG" id="ntr:B0W44_13105"/>
<gene>
    <name evidence="2" type="ORF">B0W44_13105</name>
</gene>
<dbReference type="EMBL" id="CP019699">
    <property type="protein sequence ID" value="AQS56561.1"/>
    <property type="molecule type" value="Genomic_DNA"/>
</dbReference>
<name>A0A1U9K964_9BACL</name>
<evidence type="ECO:0000256" key="1">
    <source>
        <dbReference type="SAM" id="Phobius"/>
    </source>
</evidence>
<dbReference type="InterPro" id="IPR023902">
    <property type="entry name" value="Sporulation_SdpA"/>
</dbReference>
<protein>
    <recommendedName>
        <fullName evidence="4">SdpA family antimicrobial peptide system protein</fullName>
    </recommendedName>
</protein>
<evidence type="ECO:0000313" key="2">
    <source>
        <dbReference type="EMBL" id="AQS56561.1"/>
    </source>
</evidence>
<organism evidence="2 3">
    <name type="scientific">Novibacillus thermophilus</name>
    <dbReference type="NCBI Taxonomy" id="1471761"/>
    <lineage>
        <taxon>Bacteria</taxon>
        <taxon>Bacillati</taxon>
        <taxon>Bacillota</taxon>
        <taxon>Bacilli</taxon>
        <taxon>Bacillales</taxon>
        <taxon>Thermoactinomycetaceae</taxon>
        <taxon>Novibacillus</taxon>
    </lineage>
</organism>
<dbReference type="RefSeq" id="WP_077720420.1">
    <property type="nucleotide sequence ID" value="NZ_CP019699.1"/>
</dbReference>
<keyword evidence="1" id="KW-1133">Transmembrane helix</keyword>
<dbReference type="OrthoDB" id="799068at2"/>
<reference evidence="2 3" key="1">
    <citation type="journal article" date="2015" name="Int. J. Syst. Evol. Microbiol.">
        <title>Novibacillus thermophilus gen. nov., sp. nov., a Gram-staining-negative and moderately thermophilic member of the family Thermoactinomycetaceae.</title>
        <authorList>
            <person name="Yang G."/>
            <person name="Chen J."/>
            <person name="Zhou S."/>
        </authorList>
    </citation>
    <scope>NUCLEOTIDE SEQUENCE [LARGE SCALE GENOMIC DNA]</scope>
    <source>
        <strain evidence="2 3">SG-1</strain>
    </source>
</reference>
<keyword evidence="1" id="KW-0472">Membrane</keyword>
<dbReference type="Pfam" id="PF17418">
    <property type="entry name" value="SdpA"/>
    <property type="match status" value="1"/>
</dbReference>
<accession>A0A1U9K964</accession>
<evidence type="ECO:0008006" key="4">
    <source>
        <dbReference type="Google" id="ProtNLM"/>
    </source>
</evidence>
<sequence length="185" mass="20864">MNRDDKKSYGVYFVALLFVVFLLFFSSIHSVLPRNALTLPLIDMLNMETWFPQGWGFYSKDPTEPAIHIFDYETKEPSTSWPHNSKQNLYGLKRDGRAQGIEAGLVKSKVPDDKWVTCEEAPFTCAAENGGIEAMEVHNESPFPTICGDHLIVMQEPVPWAWSKYKDTAVMPSQIARVNVSCSAS</sequence>
<proteinExistence type="predicted"/>
<feature type="transmembrane region" description="Helical" evidence="1">
    <location>
        <begin position="12"/>
        <end position="32"/>
    </location>
</feature>
<dbReference type="Proteomes" id="UP000188603">
    <property type="component" value="Chromosome"/>
</dbReference>
<dbReference type="AlphaFoldDB" id="A0A1U9K964"/>
<evidence type="ECO:0000313" key="3">
    <source>
        <dbReference type="Proteomes" id="UP000188603"/>
    </source>
</evidence>